<reference evidence="1 2" key="1">
    <citation type="submission" date="2016-08" db="EMBL/GenBank/DDBJ databases">
        <title>A Parts List for Fungal Cellulosomes Revealed by Comparative Genomics.</title>
        <authorList>
            <consortium name="DOE Joint Genome Institute"/>
            <person name="Haitjema C.H."/>
            <person name="Gilmore S.P."/>
            <person name="Henske J.K."/>
            <person name="Solomon K.V."/>
            <person name="De Groot R."/>
            <person name="Kuo A."/>
            <person name="Mondo S.J."/>
            <person name="Salamov A.A."/>
            <person name="Labutti K."/>
            <person name="Zhao Z."/>
            <person name="Chiniquy J."/>
            <person name="Barry K."/>
            <person name="Brewer H.M."/>
            <person name="Purvine S.O."/>
            <person name="Wright A.T."/>
            <person name="Boxma B."/>
            <person name="Van Alen T."/>
            <person name="Hackstein J.H."/>
            <person name="Baker S.E."/>
            <person name="Grigoriev I.V."/>
            <person name="O'Malley M.A."/>
        </authorList>
    </citation>
    <scope>NUCLEOTIDE SEQUENCE [LARGE SCALE GENOMIC DNA]</scope>
    <source>
        <strain evidence="1 2">G1</strain>
    </source>
</reference>
<dbReference type="AlphaFoldDB" id="A0A1Y2BNU3"/>
<sequence>MYCGPNDNNDPIVNENAYLNRNVNTEGDQDEVDLFISNFKKRKQYEKYKEMHRFICVGEDIPELDTNDDESNKIATIPDVLEKELEINYETVKKSENILVGHDIGEYYFFENDNYKRDWESKERIVKKFLRLHYKNIYQIRAKKLLDNFRKWKASNNNELDDFEEKYNNYNFS</sequence>
<proteinExistence type="predicted"/>
<evidence type="ECO:0000313" key="1">
    <source>
        <dbReference type="EMBL" id="ORY36247.1"/>
    </source>
</evidence>
<gene>
    <name evidence="1" type="ORF">LY90DRAFT_511593</name>
</gene>
<organism evidence="1 2">
    <name type="scientific">Neocallimastix californiae</name>
    <dbReference type="NCBI Taxonomy" id="1754190"/>
    <lineage>
        <taxon>Eukaryota</taxon>
        <taxon>Fungi</taxon>
        <taxon>Fungi incertae sedis</taxon>
        <taxon>Chytridiomycota</taxon>
        <taxon>Chytridiomycota incertae sedis</taxon>
        <taxon>Neocallimastigomycetes</taxon>
        <taxon>Neocallimastigales</taxon>
        <taxon>Neocallimastigaceae</taxon>
        <taxon>Neocallimastix</taxon>
    </lineage>
</organism>
<dbReference type="Proteomes" id="UP000193920">
    <property type="component" value="Unassembled WGS sequence"/>
</dbReference>
<accession>A0A1Y2BNU3</accession>
<name>A0A1Y2BNU3_9FUNG</name>
<protein>
    <submittedName>
        <fullName evidence="1">Uncharacterized protein</fullName>
    </submittedName>
</protein>
<evidence type="ECO:0000313" key="2">
    <source>
        <dbReference type="Proteomes" id="UP000193920"/>
    </source>
</evidence>
<keyword evidence="2" id="KW-1185">Reference proteome</keyword>
<comment type="caution">
    <text evidence="1">The sequence shown here is derived from an EMBL/GenBank/DDBJ whole genome shotgun (WGS) entry which is preliminary data.</text>
</comment>
<dbReference type="STRING" id="1754190.A0A1Y2BNU3"/>
<dbReference type="EMBL" id="MCOG01000149">
    <property type="protein sequence ID" value="ORY36247.1"/>
    <property type="molecule type" value="Genomic_DNA"/>
</dbReference>